<dbReference type="Proteomes" id="UP001221757">
    <property type="component" value="Unassembled WGS sequence"/>
</dbReference>
<accession>A0AAD7MB48</accession>
<feature type="region of interest" description="Disordered" evidence="1">
    <location>
        <begin position="269"/>
        <end position="367"/>
    </location>
</feature>
<feature type="compositionally biased region" description="Low complexity" evidence="1">
    <location>
        <begin position="337"/>
        <end position="351"/>
    </location>
</feature>
<sequence>MHFGSQSPEPELARHHVEGTIFFYHDIPRISTATLGAHKSRGPSAVTHDFTLFGQKGIYGKVELKEINFWLSQILLHCIDDPVMPVTKFTLLPLISEARKTRMMYNTPKDYHHYNEHGALVDPYHFHPERENVSRHFYPVSDLHKAAFLGDQLQKCAKASSKVDFHDVVLEVRHYVRRKSRDFRILENFGSWARAMPPRCPLRRQYQYFVRLECGFDAECIICWIFPNWLSSLCPPSSTLPPPSSPLSALVPPPPLPFSLEAVMAPKPKNAASSKKLSWIHKRKRSESESAHLTNHEGGGEGEVEEEEETSPLLSHGATSRSKTQAKSPERRQPAHGAKGATPAPSSSSKPSAKRSRTAAQAVNPILPPSELAKLAAARASPPPKNAPDSALSIPQCCAEAETSLSHHFLEFCLPGNFPQFMVLPGVNNASFGVPLTILSPNDPTILPSYDDANLRCYFKELLFYPPIAAHHPPTFTTDHPAVLARAGNSPALPHHKHEPFAEFVPYIEGCLMAPDKLRAAHMQYFEHRRDRLYNDLFAEYMSMLGKWEVRKVEVVAELDAREQSPAKAVKRYLSLRSETLESAVGVANSLGELGVILDVGRERFFKRLRGGIDRRHTTIADALEYVFAPPASSAGASSGVNAAGSSSAPVTAGARAGSSGSGSACLALPPISYLDDNVQTDDSPEAKVDQLAPVVDNEKRCPARAKGKGKEKEVALVPPLACFRGLKHTAIHPLFYDAAYHSGEPMNWAVPSFPPDMCGRKSKSKTVPEPKHLLTHGWQWSRIAGMHRFAEGMETEGIALRWLPALFYFTHRPGCTACHDHNWACVRYYDGPDLVAACVCCLDQRHTCIPVADFNFAYTDGRVLLLNHRLFEAIIRNNTWLFSEVLGSDMVDKLKALAIVMSDRNICPPVDHGDWMPQEYNTTPPTTKLGAAVASIQGCGCLPTGRKVQYSRPGNTQEILRKFQIFRIITEYLRGP</sequence>
<name>A0AAD7MB48_MYCRO</name>
<proteinExistence type="predicted"/>
<comment type="caution">
    <text evidence="2">The sequence shown here is derived from an EMBL/GenBank/DDBJ whole genome shotgun (WGS) entry which is preliminary data.</text>
</comment>
<keyword evidence="3" id="KW-1185">Reference proteome</keyword>
<evidence type="ECO:0000256" key="1">
    <source>
        <dbReference type="SAM" id="MobiDB-lite"/>
    </source>
</evidence>
<dbReference type="EMBL" id="JARKIE010000003">
    <property type="protein sequence ID" value="KAJ7708888.1"/>
    <property type="molecule type" value="Genomic_DNA"/>
</dbReference>
<feature type="compositionally biased region" description="Basic and acidic residues" evidence="1">
    <location>
        <begin position="286"/>
        <end position="299"/>
    </location>
</feature>
<feature type="compositionally biased region" description="Acidic residues" evidence="1">
    <location>
        <begin position="300"/>
        <end position="310"/>
    </location>
</feature>
<dbReference type="AlphaFoldDB" id="A0AAD7MB48"/>
<gene>
    <name evidence="2" type="ORF">B0H17DRAFT_1124682</name>
</gene>
<organism evidence="2 3">
    <name type="scientific">Mycena rosella</name>
    <name type="common">Pink bonnet</name>
    <name type="synonym">Agaricus rosellus</name>
    <dbReference type="NCBI Taxonomy" id="1033263"/>
    <lineage>
        <taxon>Eukaryota</taxon>
        <taxon>Fungi</taxon>
        <taxon>Dikarya</taxon>
        <taxon>Basidiomycota</taxon>
        <taxon>Agaricomycotina</taxon>
        <taxon>Agaricomycetes</taxon>
        <taxon>Agaricomycetidae</taxon>
        <taxon>Agaricales</taxon>
        <taxon>Marasmiineae</taxon>
        <taxon>Mycenaceae</taxon>
        <taxon>Mycena</taxon>
    </lineage>
</organism>
<feature type="compositionally biased region" description="Polar residues" evidence="1">
    <location>
        <begin position="317"/>
        <end position="327"/>
    </location>
</feature>
<evidence type="ECO:0000313" key="3">
    <source>
        <dbReference type="Proteomes" id="UP001221757"/>
    </source>
</evidence>
<protein>
    <submittedName>
        <fullName evidence="2">Uncharacterized protein</fullName>
    </submittedName>
</protein>
<evidence type="ECO:0000313" key="2">
    <source>
        <dbReference type="EMBL" id="KAJ7708888.1"/>
    </source>
</evidence>
<reference evidence="2" key="1">
    <citation type="submission" date="2023-03" db="EMBL/GenBank/DDBJ databases">
        <title>Massive genome expansion in bonnet fungi (Mycena s.s.) driven by repeated elements and novel gene families across ecological guilds.</title>
        <authorList>
            <consortium name="Lawrence Berkeley National Laboratory"/>
            <person name="Harder C.B."/>
            <person name="Miyauchi S."/>
            <person name="Viragh M."/>
            <person name="Kuo A."/>
            <person name="Thoen E."/>
            <person name="Andreopoulos B."/>
            <person name="Lu D."/>
            <person name="Skrede I."/>
            <person name="Drula E."/>
            <person name="Henrissat B."/>
            <person name="Morin E."/>
            <person name="Kohler A."/>
            <person name="Barry K."/>
            <person name="LaButti K."/>
            <person name="Morin E."/>
            <person name="Salamov A."/>
            <person name="Lipzen A."/>
            <person name="Mereny Z."/>
            <person name="Hegedus B."/>
            <person name="Baldrian P."/>
            <person name="Stursova M."/>
            <person name="Weitz H."/>
            <person name="Taylor A."/>
            <person name="Grigoriev I.V."/>
            <person name="Nagy L.G."/>
            <person name="Martin F."/>
            <person name="Kauserud H."/>
        </authorList>
    </citation>
    <scope>NUCLEOTIDE SEQUENCE</scope>
    <source>
        <strain evidence="2">CBHHK067</strain>
    </source>
</reference>